<dbReference type="KEGG" id="rhl:LPU83_pLPU83d_1017"/>
<dbReference type="HOGENOM" id="CLU_3121973_0_0_5"/>
<name>W6RMP5_9HYPH</name>
<sequence>MAVNATRSNIIAGHICQLDRDKTIILQVASGKPLTAAFPGALRIPWDLIA</sequence>
<dbReference type="AlphaFoldDB" id="W6RMP5"/>
<geneLocation type="plasmid" evidence="1 2">
    <name>pLPU83d</name>
</geneLocation>
<protein>
    <submittedName>
        <fullName evidence="1">Uncharacterized protein</fullName>
    </submittedName>
</protein>
<organism evidence="1 2">
    <name type="scientific">Rhizobium favelukesii</name>
    <dbReference type="NCBI Taxonomy" id="348824"/>
    <lineage>
        <taxon>Bacteria</taxon>
        <taxon>Pseudomonadati</taxon>
        <taxon>Pseudomonadota</taxon>
        <taxon>Alphaproteobacteria</taxon>
        <taxon>Hyphomicrobiales</taxon>
        <taxon>Rhizobiaceae</taxon>
        <taxon>Rhizobium/Agrobacterium group</taxon>
        <taxon>Rhizobium</taxon>
    </lineage>
</organism>
<evidence type="ECO:0000313" key="2">
    <source>
        <dbReference type="Proteomes" id="UP000019443"/>
    </source>
</evidence>
<dbReference type="PATRIC" id="fig|348824.6.peg.6701"/>
<evidence type="ECO:0000313" key="1">
    <source>
        <dbReference type="EMBL" id="CDM62387.1"/>
    </source>
</evidence>
<keyword evidence="2" id="KW-1185">Reference proteome</keyword>
<dbReference type="EMBL" id="HG916855">
    <property type="protein sequence ID" value="CDM62387.1"/>
    <property type="molecule type" value="Genomic_DNA"/>
</dbReference>
<proteinExistence type="predicted"/>
<accession>W6RMP5</accession>
<dbReference type="Proteomes" id="UP000019443">
    <property type="component" value="Plasmid pLPU83d"/>
</dbReference>
<gene>
    <name evidence="1" type="ORF">LPU83_pLPU83d_1017</name>
</gene>
<dbReference type="RefSeq" id="WP_157997397.1">
    <property type="nucleotide sequence ID" value="NZ_ATTO01000032.1"/>
</dbReference>
<reference evidence="1" key="1">
    <citation type="submission" date="2013-11" db="EMBL/GenBank/DDBJ databases">
        <title>Draft genome sequence of the broad-host-range Rhizobium sp. LPU83 strain, a member of the low-genetic diversity Oregon-like Rhizobium sp. group.</title>
        <authorList>
            <person name="Wibberg D."/>
            <person name="Puehler A."/>
            <person name="Schlueter A."/>
        </authorList>
    </citation>
    <scope>NUCLEOTIDE SEQUENCE [LARGE SCALE GENOMIC DNA]</scope>
    <source>
        <strain evidence="1">LPU83</strain>
        <plasmid evidence="1">pLPU83d</plasmid>
    </source>
</reference>
<keyword evidence="1" id="KW-0614">Plasmid</keyword>